<sequence>MMSPSRLKERLIALIMVAAVLFLPPLVMVVDRPPEVGLSWLPLYIFVTWALVIALAAWLLEQRSGD</sequence>
<keyword evidence="1" id="KW-0472">Membrane</keyword>
<proteinExistence type="predicted"/>
<evidence type="ECO:0008006" key="4">
    <source>
        <dbReference type="Google" id="ProtNLM"/>
    </source>
</evidence>
<keyword evidence="1" id="KW-1133">Transmembrane helix</keyword>
<keyword evidence="3" id="KW-1185">Reference proteome</keyword>
<keyword evidence="1" id="KW-0812">Transmembrane</keyword>
<protein>
    <recommendedName>
        <fullName evidence="4">DUF3311 domain-containing protein</fullName>
    </recommendedName>
</protein>
<comment type="caution">
    <text evidence="2">The sequence shown here is derived from an EMBL/GenBank/DDBJ whole genome shotgun (WGS) entry which is preliminary data.</text>
</comment>
<accession>A0ABS9P379</accession>
<dbReference type="Proteomes" id="UP000814385">
    <property type="component" value="Unassembled WGS sequence"/>
</dbReference>
<evidence type="ECO:0000313" key="2">
    <source>
        <dbReference type="EMBL" id="MCG6656184.1"/>
    </source>
</evidence>
<feature type="transmembrane region" description="Helical" evidence="1">
    <location>
        <begin position="39"/>
        <end position="60"/>
    </location>
</feature>
<name>A0ABS9P379_9GAMM</name>
<reference evidence="2 3" key="1">
    <citation type="submission" date="2020-05" db="EMBL/GenBank/DDBJ databases">
        <title>Comparative genomic analysis of denitrifying bacteria from Halomonas genus.</title>
        <authorList>
            <person name="Wang L."/>
            <person name="Shao Z."/>
        </authorList>
    </citation>
    <scope>NUCLEOTIDE SEQUENCE [LARGE SCALE GENOMIC DNA]</scope>
    <source>
        <strain evidence="2 3">A4</strain>
    </source>
</reference>
<dbReference type="EMBL" id="JABFUC010000001">
    <property type="protein sequence ID" value="MCG6656184.1"/>
    <property type="molecule type" value="Genomic_DNA"/>
</dbReference>
<gene>
    <name evidence="2" type="ORF">HOP52_00105</name>
</gene>
<evidence type="ECO:0000256" key="1">
    <source>
        <dbReference type="SAM" id="Phobius"/>
    </source>
</evidence>
<dbReference type="RefSeq" id="WP_309674223.1">
    <property type="nucleotide sequence ID" value="NZ_JABFUC010000001.1"/>
</dbReference>
<evidence type="ECO:0000313" key="3">
    <source>
        <dbReference type="Proteomes" id="UP000814385"/>
    </source>
</evidence>
<organism evidence="2 3">
    <name type="scientific">Billgrantia campisalis</name>
    <dbReference type="NCBI Taxonomy" id="74661"/>
    <lineage>
        <taxon>Bacteria</taxon>
        <taxon>Pseudomonadati</taxon>
        <taxon>Pseudomonadota</taxon>
        <taxon>Gammaproteobacteria</taxon>
        <taxon>Oceanospirillales</taxon>
        <taxon>Halomonadaceae</taxon>
        <taxon>Billgrantia</taxon>
    </lineage>
</organism>